<name>F6DCB6_THICA</name>
<accession>F6DCB6</accession>
<protein>
    <recommendedName>
        <fullName evidence="6">Chromosome partition protein Smc</fullName>
    </recommendedName>
</protein>
<feature type="coiled-coil region" evidence="6">
    <location>
        <begin position="731"/>
        <end position="1007"/>
    </location>
</feature>
<evidence type="ECO:0000313" key="10">
    <source>
        <dbReference type="Proteomes" id="UP000009232"/>
    </source>
</evidence>
<dbReference type="InterPro" id="IPR027417">
    <property type="entry name" value="P-loop_NTPase"/>
</dbReference>
<dbReference type="GO" id="GO:0006260">
    <property type="term" value="P:DNA replication"/>
    <property type="evidence" value="ECO:0007669"/>
    <property type="project" value="UniProtKB-UniRule"/>
</dbReference>
<dbReference type="PANTHER" id="PTHR43977">
    <property type="entry name" value="STRUCTURAL MAINTENANCE OF CHROMOSOMES PROTEIN 3"/>
    <property type="match status" value="1"/>
</dbReference>
<dbReference type="InterPro" id="IPR011890">
    <property type="entry name" value="SMC_prok"/>
</dbReference>
<keyword evidence="4 6" id="KW-0175">Coiled coil</keyword>
<dbReference type="InterPro" id="IPR024704">
    <property type="entry name" value="SMC"/>
</dbReference>
<comment type="similarity">
    <text evidence="6">Belongs to the SMC family.</text>
</comment>
<comment type="subcellular location">
    <subcellularLocation>
        <location evidence="6">Cytoplasm</location>
    </subcellularLocation>
</comment>
<dbReference type="STRING" id="717773.Thicy_0730"/>
<dbReference type="SUPFAM" id="SSF52540">
    <property type="entry name" value="P-loop containing nucleoside triphosphate hydrolases"/>
    <property type="match status" value="2"/>
</dbReference>
<comment type="domain">
    <text evidence="6">Contains large globular domains required for ATP hydrolysis at each terminus and a third globular domain forming a flexible hinge near the middle of the molecule. These domains are separated by coiled-coil structures.</text>
</comment>
<feature type="binding site" evidence="6">
    <location>
        <begin position="32"/>
        <end position="39"/>
    </location>
    <ligand>
        <name>ATP</name>
        <dbReference type="ChEBI" id="CHEBI:30616"/>
    </ligand>
</feature>
<keyword evidence="1 6" id="KW-0963">Cytoplasm</keyword>
<feature type="region of interest" description="Disordered" evidence="7">
    <location>
        <begin position="312"/>
        <end position="341"/>
    </location>
</feature>
<evidence type="ECO:0000313" key="9">
    <source>
        <dbReference type="EMBL" id="AEG31502.1"/>
    </source>
</evidence>
<dbReference type="OrthoDB" id="9808768at2"/>
<dbReference type="GO" id="GO:0016887">
    <property type="term" value="F:ATP hydrolysis activity"/>
    <property type="evidence" value="ECO:0007669"/>
    <property type="project" value="InterPro"/>
</dbReference>
<proteinExistence type="inferred from homology"/>
<sequence>MRLSQIKIVGFKSFVEPTKLQLGHALTAIVGPNGCGKSNSLDAVRWVMGESSARELRGGEMNDVLFSGSDQRAPVSQCSVELFFERDSAQTSVSNEPLLAGPFGHLNEIAVKRVHHREEGTRYYLNNQPCRRRDVLDLFNGTGLGPRSYALIGQGSISRIIEAKPDDLRHYIEEVAGIAGYRQRRKETLARLNKAQENLNQLSLLQDELEQQHQHLAKQAEQAQVFQSLQAEIKRLTWQVYQAKWYQTLNKLADLGDDLRRYQADFSSAKQAWDNAQITWVSAKQARQSNLQAWQSQTQAYHQLDKAVSRLQQQHEFSNQQSQQHQQLRQHLQDQQQQATDSLSALAQNRIALTELASELALDIDSQQDVLAELADQLEELVSQHAHLLFEKNQADKHLQQLQRQTTEMEWRKQALGRQLAQAEQQQAWLADNPLDQQEDEQATVDEALATLAERIRIGEEQLASLSAGVQAALTVQKNGQQSLKEAQQAWQTMQAQHDALASLQQSWQDKAQAQIAEQALEGDYQWLLNELDVDPAWQQAVTAWLGPRIHGWLLSTNPVELLTDISSVPESIPFMLWPNASLDKTVSGSLAEVIQAPEALRSLANTIQRRDLALSLTEQLSLLAPGQVIIDQQGHLYYPQAWQAAYEGEGAIYLARADEIAELARQLPVLEAAYNQAQTQLQLLDAELAEQQQAWQAMQAQLPVWQDQYQILEQQHIKEQQRQQSLLQQQQRFELQRQQSSEQIAALQQEFDQLDVQLEADYELLDQVQADFDQQQVLCQQLEQTQAPLLQQQQRLEVQLKQLLTDKASIEQQLAQLHKQETQSQQQLEQARAGLSQLDVTVLPTEVLPPEELLAQEQQLVDMAESLAALEQVLAQSEAEVEVAEQTAQTTQQAYQSCQHQLDTTQQALANQQQQLQFLSNQIQQEGLALPSMTQPAEIANLSLSQLETQLREAKKRLQSLGNVNMTAIDERDDVAARLDELNTNVTDISESIDELEQVIDQLDRQGREQLLSCFNQVNEGFSALFPQLFKGGKASLSWLNSSEDPLEDGLTVMAQPPGKRNSRIQLLSGGEKTLTALALIFAIFQLRPAPFCILDEVDAPLDDSNVIRFCGLVSSLSEKVQFIIITHNKTTMAMAHQLLGVSMNEPGVSRLVSVDLAKAVEMIGEEDA</sequence>
<dbReference type="GO" id="GO:0007059">
    <property type="term" value="P:chromosome segregation"/>
    <property type="evidence" value="ECO:0007669"/>
    <property type="project" value="UniProtKB-UniRule"/>
</dbReference>
<dbReference type="eggNOG" id="COG1196">
    <property type="taxonomic scope" value="Bacteria"/>
</dbReference>
<comment type="function">
    <text evidence="6">Required for chromosome condensation and partitioning.</text>
</comment>
<dbReference type="GO" id="GO:0003677">
    <property type="term" value="F:DNA binding"/>
    <property type="evidence" value="ECO:0007669"/>
    <property type="project" value="UniProtKB-UniRule"/>
</dbReference>
<evidence type="ECO:0000256" key="3">
    <source>
        <dbReference type="ARBA" id="ARBA00022840"/>
    </source>
</evidence>
<keyword evidence="2 6" id="KW-0547">Nucleotide-binding</keyword>
<keyword evidence="10" id="KW-1185">Reference proteome</keyword>
<dbReference type="SUPFAM" id="SSF57997">
    <property type="entry name" value="Tropomyosin"/>
    <property type="match status" value="1"/>
</dbReference>
<organism evidence="9 10">
    <name type="scientific">Thiomicrospira cyclica (strain DSM 14477 / JCM 11371 / ALM1)</name>
    <name type="common">Thioalkalimicrobium cyclicum</name>
    <dbReference type="NCBI Taxonomy" id="717773"/>
    <lineage>
        <taxon>Bacteria</taxon>
        <taxon>Pseudomonadati</taxon>
        <taxon>Pseudomonadota</taxon>
        <taxon>Gammaproteobacteria</taxon>
        <taxon>Thiotrichales</taxon>
        <taxon>Piscirickettsiaceae</taxon>
        <taxon>Thiomicrospira</taxon>
    </lineage>
</organism>
<reference evidence="9 10" key="1">
    <citation type="submission" date="2011-05" db="EMBL/GenBank/DDBJ databases">
        <title>Complete sequence of Thioalkalimicrobium cyclicum ALM1.</title>
        <authorList>
            <consortium name="US DOE Joint Genome Institute"/>
            <person name="Lucas S."/>
            <person name="Han J."/>
            <person name="Lapidus A."/>
            <person name="Cheng J.-F."/>
            <person name="Goodwin L."/>
            <person name="Pitluck S."/>
            <person name="Peters L."/>
            <person name="Mikhailova N."/>
            <person name="Davenport K."/>
            <person name="Han C."/>
            <person name="Tapia R."/>
            <person name="Land M."/>
            <person name="Hauser L."/>
            <person name="Kyrpides N."/>
            <person name="Ivanova N."/>
            <person name="Pagani I."/>
            <person name="Kappler U."/>
            <person name="Woyke T."/>
        </authorList>
    </citation>
    <scope>NUCLEOTIDE SEQUENCE [LARGE SCALE GENOMIC DNA]</scope>
    <source>
        <strain evidence="10">DSM 14477 / JCM 11371 / ALM1</strain>
    </source>
</reference>
<comment type="subunit">
    <text evidence="6">Homodimer.</text>
</comment>
<evidence type="ECO:0000256" key="5">
    <source>
        <dbReference type="ARBA" id="ARBA00023125"/>
    </source>
</evidence>
<dbReference type="HAMAP" id="MF_01894">
    <property type="entry name" value="Smc_prok"/>
    <property type="match status" value="1"/>
</dbReference>
<feature type="domain" description="RecF/RecN/SMC N-terminal" evidence="8">
    <location>
        <begin position="3"/>
        <end position="1151"/>
    </location>
</feature>
<dbReference type="PIRSF" id="PIRSF005719">
    <property type="entry name" value="SMC"/>
    <property type="match status" value="1"/>
</dbReference>
<dbReference type="Gene3D" id="3.40.50.300">
    <property type="entry name" value="P-loop containing nucleotide triphosphate hydrolases"/>
    <property type="match status" value="2"/>
</dbReference>
<keyword evidence="3 6" id="KW-0067">ATP-binding</keyword>
<feature type="coiled-coil region" evidence="6">
    <location>
        <begin position="178"/>
        <end position="222"/>
    </location>
</feature>
<dbReference type="GO" id="GO:0007062">
    <property type="term" value="P:sister chromatid cohesion"/>
    <property type="evidence" value="ECO:0007669"/>
    <property type="project" value="InterPro"/>
</dbReference>
<dbReference type="AlphaFoldDB" id="F6DCB6"/>
<dbReference type="CDD" id="cd03278">
    <property type="entry name" value="ABC_SMC_barmotin"/>
    <property type="match status" value="1"/>
</dbReference>
<dbReference type="GO" id="GO:0005524">
    <property type="term" value="F:ATP binding"/>
    <property type="evidence" value="ECO:0007669"/>
    <property type="project" value="UniProtKB-UniRule"/>
</dbReference>
<dbReference type="HOGENOM" id="CLU_001042_2_2_6"/>
<dbReference type="EMBL" id="CP002776">
    <property type="protein sequence ID" value="AEG31502.1"/>
    <property type="molecule type" value="Genomic_DNA"/>
</dbReference>
<dbReference type="GO" id="GO:0005737">
    <property type="term" value="C:cytoplasm"/>
    <property type="evidence" value="ECO:0007669"/>
    <property type="project" value="UniProtKB-SubCell"/>
</dbReference>
<dbReference type="NCBIfam" id="TIGR02168">
    <property type="entry name" value="SMC_prok_B"/>
    <property type="match status" value="1"/>
</dbReference>
<dbReference type="Pfam" id="PF02463">
    <property type="entry name" value="SMC_N"/>
    <property type="match status" value="1"/>
</dbReference>
<dbReference type="InterPro" id="IPR003395">
    <property type="entry name" value="RecF/RecN/SMC_N"/>
</dbReference>
<dbReference type="GO" id="GO:0030261">
    <property type="term" value="P:chromosome condensation"/>
    <property type="evidence" value="ECO:0007669"/>
    <property type="project" value="InterPro"/>
</dbReference>
<evidence type="ECO:0000256" key="7">
    <source>
        <dbReference type="SAM" id="MobiDB-lite"/>
    </source>
</evidence>
<keyword evidence="5 6" id="KW-0238">DNA-binding</keyword>
<dbReference type="KEGG" id="tcy:Thicy_0730"/>
<evidence type="ECO:0000256" key="6">
    <source>
        <dbReference type="HAMAP-Rule" id="MF_01894"/>
    </source>
</evidence>
<dbReference type="RefSeq" id="WP_013835281.1">
    <property type="nucleotide sequence ID" value="NC_015581.1"/>
</dbReference>
<evidence type="ECO:0000256" key="4">
    <source>
        <dbReference type="ARBA" id="ARBA00023054"/>
    </source>
</evidence>
<evidence type="ECO:0000256" key="1">
    <source>
        <dbReference type="ARBA" id="ARBA00022490"/>
    </source>
</evidence>
<evidence type="ECO:0000256" key="2">
    <source>
        <dbReference type="ARBA" id="ARBA00022741"/>
    </source>
</evidence>
<evidence type="ECO:0000259" key="8">
    <source>
        <dbReference type="Pfam" id="PF02463"/>
    </source>
</evidence>
<feature type="coiled-coil region" evidence="6">
    <location>
        <begin position="661"/>
        <end position="702"/>
    </location>
</feature>
<dbReference type="Proteomes" id="UP000009232">
    <property type="component" value="Chromosome"/>
</dbReference>
<gene>
    <name evidence="6" type="primary">smc</name>
    <name evidence="9" type="ordered locus">Thicy_0730</name>
</gene>